<keyword evidence="1" id="KW-0472">Membrane</keyword>
<keyword evidence="1" id="KW-0812">Transmembrane</keyword>
<gene>
    <name evidence="2" type="ORF">QE109_04660</name>
</gene>
<comment type="caution">
    <text evidence="2">The sequence shown here is derived from an EMBL/GenBank/DDBJ whole genome shotgun (WGS) entry which is preliminary data.</text>
</comment>
<keyword evidence="3" id="KW-1185">Reference proteome</keyword>
<dbReference type="EMBL" id="JARYZI010000002">
    <property type="protein sequence ID" value="MDH8677425.1"/>
    <property type="molecule type" value="Genomic_DNA"/>
</dbReference>
<accession>A0ABT6NAK3</accession>
<evidence type="ECO:0000256" key="1">
    <source>
        <dbReference type="SAM" id="Phobius"/>
    </source>
</evidence>
<evidence type="ECO:0000313" key="2">
    <source>
        <dbReference type="EMBL" id="MDH8677425.1"/>
    </source>
</evidence>
<sequence>MTLTSEIVGLIAIVGSFIIMIISIMYNYQILNRDKKLSSRVILDYEMIYSCGLRLESMKFKEGIRILETENYFNVKKANDKIINNAKNCFEKYRKVEDYINSGQFIKIMNKGPCIVHNLSLNITIDTSFGDIQHNGNEEITATIPVLGVDENAYVLINKLPSKLPSLLSNVKTFSSIPVMYSQNLSRINITYLTQYNEKIMIEGKYSDNILNYEVNVIKNYTNERKISKIKVKENLMKYKMSSTGTWLYPYTRIKNEEVYKNNFT</sequence>
<dbReference type="Proteomes" id="UP001158045">
    <property type="component" value="Unassembled WGS sequence"/>
</dbReference>
<organism evidence="2 3">
    <name type="scientific">Fusibacter bizertensis</name>
    <dbReference type="NCBI Taxonomy" id="1488331"/>
    <lineage>
        <taxon>Bacteria</taxon>
        <taxon>Bacillati</taxon>
        <taxon>Bacillota</taxon>
        <taxon>Clostridia</taxon>
        <taxon>Eubacteriales</taxon>
        <taxon>Eubacteriales Family XII. Incertae Sedis</taxon>
        <taxon>Fusibacter</taxon>
    </lineage>
</organism>
<proteinExistence type="predicted"/>
<dbReference type="RefSeq" id="WP_281093239.1">
    <property type="nucleotide sequence ID" value="NZ_JARYZI010000002.1"/>
</dbReference>
<name>A0ABT6NAK3_9FIRM</name>
<protein>
    <submittedName>
        <fullName evidence="2">Uncharacterized protein</fullName>
    </submittedName>
</protein>
<evidence type="ECO:0000313" key="3">
    <source>
        <dbReference type="Proteomes" id="UP001158045"/>
    </source>
</evidence>
<keyword evidence="1" id="KW-1133">Transmembrane helix</keyword>
<reference evidence="2 3" key="1">
    <citation type="submission" date="2023-04" db="EMBL/GenBank/DDBJ databases">
        <title>Fusibacter bizertensis strain WBS, isolated from littoral bottom sediments of the Arctic seas - biochemical and genomic analysis.</title>
        <authorList>
            <person name="Brioukhanov A.L."/>
        </authorList>
    </citation>
    <scope>NUCLEOTIDE SEQUENCE [LARGE SCALE GENOMIC DNA]</scope>
    <source>
        <strain evidence="2 3">WBS</strain>
    </source>
</reference>
<feature type="transmembrane region" description="Helical" evidence="1">
    <location>
        <begin position="6"/>
        <end position="28"/>
    </location>
</feature>